<evidence type="ECO:0000313" key="2">
    <source>
        <dbReference type="EMBL" id="MBC6000155.1"/>
    </source>
</evidence>
<keyword evidence="1" id="KW-1133">Transmembrane helix</keyword>
<comment type="caution">
    <text evidence="2">The sequence shown here is derived from an EMBL/GenBank/DDBJ whole genome shotgun (WGS) entry which is preliminary data.</text>
</comment>
<dbReference type="EMBL" id="JACRWC010000109">
    <property type="protein sequence ID" value="MBC6000155.1"/>
    <property type="molecule type" value="Genomic_DNA"/>
</dbReference>
<protein>
    <submittedName>
        <fullName evidence="2">Uncharacterized protein</fullName>
    </submittedName>
</protein>
<name>A0A923NHF6_9FIRM</name>
<keyword evidence="1" id="KW-0472">Membrane</keyword>
<gene>
    <name evidence="2" type="ORF">H8876_09100</name>
</gene>
<dbReference type="AlphaFoldDB" id="A0A923NHF6"/>
<evidence type="ECO:0000256" key="1">
    <source>
        <dbReference type="SAM" id="Phobius"/>
    </source>
</evidence>
<sequence>MKRTRYGCCPPKKKKCKRPSQNRKLGLVMLLLGLLTAMALLLPLKGWIVLLCVSIIVCGILLLRG</sequence>
<dbReference type="RefSeq" id="WP_249287478.1">
    <property type="nucleotide sequence ID" value="NZ_JACRWC010000109.1"/>
</dbReference>
<keyword evidence="3" id="KW-1185">Reference proteome</keyword>
<feature type="transmembrane region" description="Helical" evidence="1">
    <location>
        <begin position="21"/>
        <end position="41"/>
    </location>
</feature>
<reference evidence="2" key="1">
    <citation type="submission" date="2020-08" db="EMBL/GenBank/DDBJ databases">
        <authorList>
            <person name="Liu C."/>
            <person name="Sun Q."/>
        </authorList>
    </citation>
    <scope>NUCLEOTIDE SEQUENCE</scope>
    <source>
        <strain evidence="2">BX16</strain>
    </source>
</reference>
<organism evidence="2 3">
    <name type="scientific">Lentihominibacter faecis</name>
    <dbReference type="NCBI Taxonomy" id="2764712"/>
    <lineage>
        <taxon>Bacteria</taxon>
        <taxon>Bacillati</taxon>
        <taxon>Bacillota</taxon>
        <taxon>Clostridia</taxon>
        <taxon>Peptostreptococcales</taxon>
        <taxon>Anaerovoracaceae</taxon>
        <taxon>Lentihominibacter</taxon>
    </lineage>
</organism>
<proteinExistence type="predicted"/>
<feature type="transmembrane region" description="Helical" evidence="1">
    <location>
        <begin position="47"/>
        <end position="63"/>
    </location>
</feature>
<dbReference type="Proteomes" id="UP000644115">
    <property type="component" value="Unassembled WGS sequence"/>
</dbReference>
<evidence type="ECO:0000313" key="3">
    <source>
        <dbReference type="Proteomes" id="UP000644115"/>
    </source>
</evidence>
<accession>A0A923NHF6</accession>
<keyword evidence="1" id="KW-0812">Transmembrane</keyword>